<name>A0A2C9KIG0_BIOGL</name>
<comment type="subcellular location">
    <subcellularLocation>
        <location evidence="1">Membrane</location>
    </subcellularLocation>
</comment>
<dbReference type="EnsemblMetazoa" id="BGLB020023-RA">
    <property type="protein sequence ID" value="BGLB020023-PA"/>
    <property type="gene ID" value="BGLB020023"/>
</dbReference>
<evidence type="ECO:0000256" key="1">
    <source>
        <dbReference type="ARBA" id="ARBA00004370"/>
    </source>
</evidence>
<dbReference type="KEGG" id="bgt:106053590"/>
<dbReference type="InterPro" id="IPR001828">
    <property type="entry name" value="ANF_lig-bd_rcpt"/>
</dbReference>
<dbReference type="Pfam" id="PF01094">
    <property type="entry name" value="ANF_receptor"/>
    <property type="match status" value="1"/>
</dbReference>
<evidence type="ECO:0000313" key="6">
    <source>
        <dbReference type="EnsemblMetazoa" id="BGLB020023-PA"/>
    </source>
</evidence>
<dbReference type="Gene3D" id="3.40.50.2300">
    <property type="match status" value="1"/>
</dbReference>
<dbReference type="InterPro" id="IPR028082">
    <property type="entry name" value="Peripla_BP_I"/>
</dbReference>
<feature type="domain" description="Receptor ligand binding region" evidence="5">
    <location>
        <begin position="10"/>
        <end position="97"/>
    </location>
</feature>
<organism evidence="6 7">
    <name type="scientific">Biomphalaria glabrata</name>
    <name type="common">Bloodfluke planorb</name>
    <name type="synonym">Freshwater snail</name>
    <dbReference type="NCBI Taxonomy" id="6526"/>
    <lineage>
        <taxon>Eukaryota</taxon>
        <taxon>Metazoa</taxon>
        <taxon>Spiralia</taxon>
        <taxon>Lophotrochozoa</taxon>
        <taxon>Mollusca</taxon>
        <taxon>Gastropoda</taxon>
        <taxon>Heterobranchia</taxon>
        <taxon>Euthyneura</taxon>
        <taxon>Panpulmonata</taxon>
        <taxon>Hygrophila</taxon>
        <taxon>Lymnaeoidea</taxon>
        <taxon>Planorbidae</taxon>
        <taxon>Biomphalaria</taxon>
    </lineage>
</organism>
<dbReference type="Proteomes" id="UP000076420">
    <property type="component" value="Unassembled WGS sequence"/>
</dbReference>
<proteinExistence type="predicted"/>
<keyword evidence="4" id="KW-0472">Membrane</keyword>
<dbReference type="VEuPathDB" id="VectorBase:BGLB020023"/>
<protein>
    <recommendedName>
        <fullName evidence="5">Receptor ligand binding region domain-containing protein</fullName>
    </recommendedName>
</protein>
<evidence type="ECO:0000313" key="7">
    <source>
        <dbReference type="Proteomes" id="UP000076420"/>
    </source>
</evidence>
<evidence type="ECO:0000256" key="4">
    <source>
        <dbReference type="ARBA" id="ARBA00023136"/>
    </source>
</evidence>
<gene>
    <name evidence="6" type="primary">106053590</name>
</gene>
<evidence type="ECO:0000259" key="5">
    <source>
        <dbReference type="Pfam" id="PF01094"/>
    </source>
</evidence>
<dbReference type="SUPFAM" id="SSF53822">
    <property type="entry name" value="Periplasmic binding protein-like I"/>
    <property type="match status" value="1"/>
</dbReference>
<evidence type="ECO:0000256" key="2">
    <source>
        <dbReference type="ARBA" id="ARBA00022692"/>
    </source>
</evidence>
<keyword evidence="3" id="KW-1133">Transmembrane helix</keyword>
<accession>A0A2C9KIG0</accession>
<dbReference type="GO" id="GO:0016020">
    <property type="term" value="C:membrane"/>
    <property type="evidence" value="ECO:0007669"/>
    <property type="project" value="UniProtKB-SubCell"/>
</dbReference>
<keyword evidence="2" id="KW-0812">Transmembrane</keyword>
<dbReference type="VEuPathDB" id="VectorBase:BGLAX_030613"/>
<dbReference type="STRING" id="6526.A0A2C9KIG0"/>
<evidence type="ECO:0000256" key="3">
    <source>
        <dbReference type="ARBA" id="ARBA00022989"/>
    </source>
</evidence>
<reference evidence="6" key="1">
    <citation type="submission" date="2020-05" db="UniProtKB">
        <authorList>
            <consortium name="EnsemblMetazoa"/>
        </authorList>
    </citation>
    <scope>IDENTIFICATION</scope>
    <source>
        <strain evidence="6">BB02</strain>
    </source>
</reference>
<sequence>MISTVGELTEGMSSFYKEAMDRQDITLVREFNRVKVAVNKTQIEKMFITLKAETRIIILVVPRDEVRRYLIVADELEMTNGEYQFLYTEHSVADKEFLETLQSTDFWKKGDGDDEKALKGFTICYM</sequence>
<dbReference type="AlphaFoldDB" id="A0A2C9KIG0"/>